<keyword evidence="4" id="KW-0812">Transmembrane</keyword>
<keyword evidence="2" id="KW-0121">Carboxypeptidase</keyword>
<name>A0A2G6MT97_9BACT</name>
<feature type="transmembrane region" description="Helical" evidence="4">
    <location>
        <begin position="9"/>
        <end position="29"/>
    </location>
</feature>
<accession>A0A2G6MT97</accession>
<sequence length="579" mass="63373">MAATPSENIGLRILFIRFFLLLCLVSIVIRSFDIQILQGDTLRKKAEKTYIRRITIQGDRGLILDRHLNKLGASIAAPNITADPTQVKNARQTADQLVNILGGSRTDMEKKLSQKRRFALLASRVSPARADKVKKLNLAGIYTPDNSKRFYPNRGLAAQVIGFTGSDDHGLEGLELFYNDFLKGRTLKTEEYRDGQGTILDTGKNKRDSLQGDTLVLTLDKKIQFFSEQALEKAVTKYRGKSGTALVMQPNTGELLAVAHYPEFNPNNYGDFSRNRYRNRAVLDVFEPGSIIKVVTVAAAIEGGMSATAIINCENGDYQVGRTVIHDTHPYDYLTPGQILKVSSNIGAAKIAQNIGPKAMHYYLKAFGFGTKTGINCPAERSGLIRPLNCWTDIDAVSISFGQGMSVTALQLISAVSAIANGGKLMKPLLVKKILSNSGEMIRENKPRVVRQVISANTAGIVKKMMVRVVHQKEGTGTQAAIPGYRICGKTSTAQKVARDKKGYSHSRFTAAFAGFAPFDNPVLAILVVVDEPKKNHYGGIVAAPAFKDIMARSFNYLNITPQTDILAALPRKVSHAVD</sequence>
<dbReference type="Gene3D" id="3.90.1310.10">
    <property type="entry name" value="Penicillin-binding protein 2a (Domain 2)"/>
    <property type="match status" value="1"/>
</dbReference>
<dbReference type="PANTHER" id="PTHR30627:SF1">
    <property type="entry name" value="PEPTIDOGLYCAN D,D-TRANSPEPTIDASE FTSI"/>
    <property type="match status" value="1"/>
</dbReference>
<dbReference type="Gene3D" id="1.10.150.770">
    <property type="match status" value="1"/>
</dbReference>
<keyword evidence="7" id="KW-0132">Cell division</keyword>
<dbReference type="InterPro" id="IPR036138">
    <property type="entry name" value="PBP_dimer_sf"/>
</dbReference>
<keyword evidence="2" id="KW-0378">Hydrolase</keyword>
<dbReference type="InterPro" id="IPR001460">
    <property type="entry name" value="PCN-bd_Tpept"/>
</dbReference>
<feature type="domain" description="Penicillin-binding protein transpeptidase" evidence="5">
    <location>
        <begin position="243"/>
        <end position="551"/>
    </location>
</feature>
<dbReference type="Gene3D" id="3.30.450.330">
    <property type="match status" value="1"/>
</dbReference>
<dbReference type="SUPFAM" id="SSF56519">
    <property type="entry name" value="Penicillin binding protein dimerisation domain"/>
    <property type="match status" value="1"/>
</dbReference>
<dbReference type="Pfam" id="PF00905">
    <property type="entry name" value="Transpeptidase"/>
    <property type="match status" value="1"/>
</dbReference>
<feature type="domain" description="Penicillin-binding protein dimerisation" evidence="6">
    <location>
        <begin position="56"/>
        <end position="202"/>
    </location>
</feature>
<evidence type="ECO:0000259" key="6">
    <source>
        <dbReference type="Pfam" id="PF03717"/>
    </source>
</evidence>
<gene>
    <name evidence="7" type="ORF">CSA25_01625</name>
</gene>
<dbReference type="Proteomes" id="UP000231203">
    <property type="component" value="Unassembled WGS sequence"/>
</dbReference>
<dbReference type="Pfam" id="PF03717">
    <property type="entry name" value="PBP_dimer"/>
    <property type="match status" value="1"/>
</dbReference>
<evidence type="ECO:0000313" key="7">
    <source>
        <dbReference type="EMBL" id="PIE63182.1"/>
    </source>
</evidence>
<dbReference type="GO" id="GO:0071555">
    <property type="term" value="P:cell wall organization"/>
    <property type="evidence" value="ECO:0007669"/>
    <property type="project" value="TreeGrafter"/>
</dbReference>
<dbReference type="Gene3D" id="3.40.710.10">
    <property type="entry name" value="DD-peptidase/beta-lactamase superfamily"/>
    <property type="match status" value="1"/>
</dbReference>
<evidence type="ECO:0000256" key="3">
    <source>
        <dbReference type="ARBA" id="ARBA00023136"/>
    </source>
</evidence>
<keyword evidence="4" id="KW-1133">Transmembrane helix</keyword>
<comment type="caution">
    <text evidence="7">The sequence shown here is derived from an EMBL/GenBank/DDBJ whole genome shotgun (WGS) entry which is preliminary data.</text>
</comment>
<evidence type="ECO:0000256" key="4">
    <source>
        <dbReference type="SAM" id="Phobius"/>
    </source>
</evidence>
<dbReference type="SUPFAM" id="SSF56601">
    <property type="entry name" value="beta-lactamase/transpeptidase-like"/>
    <property type="match status" value="1"/>
</dbReference>
<evidence type="ECO:0000313" key="8">
    <source>
        <dbReference type="Proteomes" id="UP000231203"/>
    </source>
</evidence>
<evidence type="ECO:0000256" key="2">
    <source>
        <dbReference type="ARBA" id="ARBA00022645"/>
    </source>
</evidence>
<evidence type="ECO:0000256" key="1">
    <source>
        <dbReference type="ARBA" id="ARBA00004370"/>
    </source>
</evidence>
<dbReference type="GO" id="GO:0005886">
    <property type="term" value="C:plasma membrane"/>
    <property type="evidence" value="ECO:0007669"/>
    <property type="project" value="TreeGrafter"/>
</dbReference>
<organism evidence="7 8">
    <name type="scientific">Desulfobacter postgatei</name>
    <dbReference type="NCBI Taxonomy" id="2293"/>
    <lineage>
        <taxon>Bacteria</taxon>
        <taxon>Pseudomonadati</taxon>
        <taxon>Thermodesulfobacteriota</taxon>
        <taxon>Desulfobacteria</taxon>
        <taxon>Desulfobacterales</taxon>
        <taxon>Desulfobacteraceae</taxon>
        <taxon>Desulfobacter</taxon>
    </lineage>
</organism>
<comment type="subcellular location">
    <subcellularLocation>
        <location evidence="1">Membrane</location>
    </subcellularLocation>
</comment>
<reference evidence="7 8" key="1">
    <citation type="submission" date="2017-10" db="EMBL/GenBank/DDBJ databases">
        <title>Novel microbial diversity and functional potential in the marine mammal oral microbiome.</title>
        <authorList>
            <person name="Dudek N.K."/>
            <person name="Sun C.L."/>
            <person name="Burstein D."/>
            <person name="Kantor R.S."/>
            <person name="Aliaga Goltsman D.S."/>
            <person name="Bik E.M."/>
            <person name="Thomas B.C."/>
            <person name="Banfield J.F."/>
            <person name="Relman D.A."/>
        </authorList>
    </citation>
    <scope>NUCLEOTIDE SEQUENCE [LARGE SCALE GENOMIC DNA]</scope>
    <source>
        <strain evidence="7">DOLJORAL78_47_202</strain>
    </source>
</reference>
<dbReference type="PANTHER" id="PTHR30627">
    <property type="entry name" value="PEPTIDOGLYCAN D,D-TRANSPEPTIDASE"/>
    <property type="match status" value="1"/>
</dbReference>
<dbReference type="GO" id="GO:0051301">
    <property type="term" value="P:cell division"/>
    <property type="evidence" value="ECO:0007669"/>
    <property type="project" value="UniProtKB-KW"/>
</dbReference>
<dbReference type="InterPro" id="IPR005311">
    <property type="entry name" value="PBP_dimer"/>
</dbReference>
<dbReference type="GO" id="GO:0008658">
    <property type="term" value="F:penicillin binding"/>
    <property type="evidence" value="ECO:0007669"/>
    <property type="project" value="InterPro"/>
</dbReference>
<proteinExistence type="predicted"/>
<protein>
    <submittedName>
        <fullName evidence="7">Cell division protein FtsI</fullName>
    </submittedName>
</protein>
<dbReference type="GO" id="GO:0004180">
    <property type="term" value="F:carboxypeptidase activity"/>
    <property type="evidence" value="ECO:0007669"/>
    <property type="project" value="UniProtKB-KW"/>
</dbReference>
<dbReference type="InterPro" id="IPR050515">
    <property type="entry name" value="Beta-lactam/transpept"/>
</dbReference>
<keyword evidence="3 4" id="KW-0472">Membrane</keyword>
<dbReference type="EMBL" id="PDTI01000014">
    <property type="protein sequence ID" value="PIE63182.1"/>
    <property type="molecule type" value="Genomic_DNA"/>
</dbReference>
<keyword evidence="2" id="KW-0645">Protease</keyword>
<dbReference type="AlphaFoldDB" id="A0A2G6MT97"/>
<keyword evidence="7" id="KW-0131">Cell cycle</keyword>
<dbReference type="InterPro" id="IPR012338">
    <property type="entry name" value="Beta-lactam/transpept-like"/>
</dbReference>
<evidence type="ECO:0000259" key="5">
    <source>
        <dbReference type="Pfam" id="PF00905"/>
    </source>
</evidence>